<feature type="compositionally biased region" description="Basic and acidic residues" evidence="1">
    <location>
        <begin position="689"/>
        <end position="715"/>
    </location>
</feature>
<proteinExistence type="predicted"/>
<feature type="region of interest" description="Disordered" evidence="1">
    <location>
        <begin position="480"/>
        <end position="531"/>
    </location>
</feature>
<sequence length="1135" mass="131248">MFTLSLLSRGHGKLVQNKQKLEVYLEPEDYLNWKSPEDYVLVSKPQNEGNASQHTWSLFLPKTFSTRKGALILYSEGLAMSAWAPEEKRRVPRHLKSHRKRLDLELHTLQDLKEAILAYGRRQREQDRGWQPYLHFQSQPENQAQRQIQPGHSAKRYLRGLLRTWPPGTMYRLHCAGCIKDSLLLQDSQLQVPKSLRPQQDLSGVPPKYHLLPVFPPFWTQQGKCFEEDHQGMDGREAGAGGHVDQGFTAKNHSSQWTHLPPLRKQRLQKEETQEEDTSIENHHRIHASKESHNEKTQQTSRRAFGHAYIDYSWLLSDKSHVTFYGGAFPNRKADISDKLGNVKLHKGRSSFLLQDSPAERCLFPPVASATGSESNTPVEMEKKKVPKALKLPPISEETHRVLAPLKSQFKANEPPEELFIFPVEIHFHTHHYPKEKAHGRGASQPASGPEAEDARPSGKLPLKRASFWRLKGLAGHLPVDTSRDTISPQDAAAPPPALPSQTEGRRSPESQQHPDPTPGHFSPKGFLNAQSPRRTLPAEASRDLGHFLWGPDGENVCLSLPEPLSTQELLLHEANTESGTNLHVDVNETSVLIQKTEKQRTQQSLEAAAQKTEEPQSCINNGLTHSNRKEFYTRKLHIDMTPFLKESADELDCPEETEGPFKEDQDTKDQETRGASLDEDQQMAEADAGQKVHTEYDTHHLGKELPGHGSESPRRLNPIDPSLLPSEKKRKTDSRLFHQQTLAKISHEEMDLTDKAKKKKVTKTDKFSVPRNEREGKVHREAKPAGGKSKEPKAEIPKGKKTGTKRKKIKKERNLVTAAELCGPDAIIPKETENTSDEGYFPSSSVIEDAVFPPRYDAPESQVSIDGRSSPTETVTVPENVESKEEKRLEDPSKGLLPRKEHQDRLRAERAEMRRLEVERKRREQEEQWRLQQEQLERAEKMKEELEMEQQRRAEEIRLRKQRLEEERQRQEEEERRQRLHLQMAQERARQQQEEFRRKLQERLRKKQEEDARRAEEEKQRQKELEMQLAEEQKHLMEMAEEERLEYLRQKKEAEEKAQLEAEERRQKEEEAARLSLEEAMKRAQEEARQKSALKKHLHFHQELRKETRGLQWTQNISRPWVYSYFQLLQRPRS</sequence>
<dbReference type="PANTHER" id="PTHR21937">
    <property type="entry name" value="CCDC66 DOMAIN-CONTAINING PROTEIN"/>
    <property type="match status" value="1"/>
</dbReference>
<feature type="region of interest" description="Disordered" evidence="1">
    <location>
        <begin position="368"/>
        <end position="393"/>
    </location>
</feature>
<feature type="compositionally biased region" description="Basic and acidic residues" evidence="1">
    <location>
        <begin position="763"/>
        <end position="799"/>
    </location>
</feature>
<feature type="compositionally biased region" description="Basic and acidic residues" evidence="1">
    <location>
        <begin position="966"/>
        <end position="978"/>
    </location>
</feature>
<feature type="compositionally biased region" description="Basic and acidic residues" evidence="1">
    <location>
        <begin position="988"/>
        <end position="1026"/>
    </location>
</feature>
<feature type="region of interest" description="Disordered" evidence="1">
    <location>
        <begin position="966"/>
        <end position="1026"/>
    </location>
</feature>
<accession>A0ABM3XMQ0</accession>
<feature type="compositionally biased region" description="Basic and acidic residues" evidence="1">
    <location>
        <begin position="882"/>
        <end position="909"/>
    </location>
</feature>
<dbReference type="RefSeq" id="XP_060050107.1">
    <property type="nucleotide sequence ID" value="XM_060194124.1"/>
</dbReference>
<feature type="compositionally biased region" description="Basic residues" evidence="1">
    <location>
        <begin position="800"/>
        <end position="812"/>
    </location>
</feature>
<feature type="compositionally biased region" description="Polar residues" evidence="1">
    <location>
        <begin position="862"/>
        <end position="878"/>
    </location>
</feature>
<gene>
    <name evidence="3" type="primary">KIAA2012</name>
</gene>
<evidence type="ECO:0000313" key="2">
    <source>
        <dbReference type="Proteomes" id="UP001652624"/>
    </source>
</evidence>
<feature type="compositionally biased region" description="Basic and acidic residues" evidence="1">
    <location>
        <begin position="660"/>
        <end position="673"/>
    </location>
</feature>
<feature type="compositionally biased region" description="Basic and acidic residues" evidence="1">
    <location>
        <begin position="746"/>
        <end position="756"/>
    </location>
</feature>
<dbReference type="GeneID" id="103111242"/>
<evidence type="ECO:0000256" key="1">
    <source>
        <dbReference type="SAM" id="MobiDB-lite"/>
    </source>
</evidence>
<organism evidence="2 3">
    <name type="scientific">Erinaceus europaeus</name>
    <name type="common">Western European hedgehog</name>
    <dbReference type="NCBI Taxonomy" id="9365"/>
    <lineage>
        <taxon>Eukaryota</taxon>
        <taxon>Metazoa</taxon>
        <taxon>Chordata</taxon>
        <taxon>Craniata</taxon>
        <taxon>Vertebrata</taxon>
        <taxon>Euteleostomi</taxon>
        <taxon>Mammalia</taxon>
        <taxon>Eutheria</taxon>
        <taxon>Laurasiatheria</taxon>
        <taxon>Eulipotyphla</taxon>
        <taxon>Erinaceidae</taxon>
        <taxon>Erinaceinae</taxon>
        <taxon>Erinaceus</taxon>
    </lineage>
</organism>
<feature type="region of interest" description="Disordered" evidence="1">
    <location>
        <begin position="651"/>
        <end position="909"/>
    </location>
</feature>
<dbReference type="InterPro" id="IPR031440">
    <property type="entry name" value="DUF4670"/>
</dbReference>
<feature type="region of interest" description="Disordered" evidence="1">
    <location>
        <begin position="252"/>
        <end position="298"/>
    </location>
</feature>
<dbReference type="PANTHER" id="PTHR21937:SF5">
    <property type="entry name" value="GENE 973-RELATED"/>
    <property type="match status" value="1"/>
</dbReference>
<feature type="compositionally biased region" description="Basic and acidic residues" evidence="1">
    <location>
        <begin position="280"/>
        <end position="296"/>
    </location>
</feature>
<dbReference type="Pfam" id="PF15709">
    <property type="entry name" value="DUF4670"/>
    <property type="match status" value="1"/>
</dbReference>
<reference evidence="3" key="1">
    <citation type="submission" date="2025-08" db="UniProtKB">
        <authorList>
            <consortium name="RefSeq"/>
        </authorList>
    </citation>
    <scope>IDENTIFICATION</scope>
</reference>
<name>A0ABM3XMQ0_ERIEU</name>
<dbReference type="Proteomes" id="UP001652624">
    <property type="component" value="Chromosome 7"/>
</dbReference>
<protein>
    <submittedName>
        <fullName evidence="3">Uncharacterized protein KIAA2012 homolog</fullName>
    </submittedName>
</protein>
<feature type="region of interest" description="Disordered" evidence="1">
    <location>
        <begin position="435"/>
        <end position="460"/>
    </location>
</feature>
<evidence type="ECO:0000313" key="3">
    <source>
        <dbReference type="RefSeq" id="XP_060050107.1"/>
    </source>
</evidence>
<feature type="region of interest" description="Disordered" evidence="1">
    <location>
        <begin position="1054"/>
        <end position="1074"/>
    </location>
</feature>
<keyword evidence="2" id="KW-1185">Reference proteome</keyword>